<feature type="compositionally biased region" description="Basic and acidic residues" evidence="3">
    <location>
        <begin position="506"/>
        <end position="516"/>
    </location>
</feature>
<feature type="region of interest" description="Disordered" evidence="3">
    <location>
        <begin position="494"/>
        <end position="558"/>
    </location>
</feature>
<dbReference type="Proteomes" id="UP000184255">
    <property type="component" value="Unassembled WGS sequence"/>
</dbReference>
<evidence type="ECO:0000313" key="6">
    <source>
        <dbReference type="EMBL" id="CVL06650.1"/>
    </source>
</evidence>
<feature type="transmembrane region" description="Helical" evidence="4">
    <location>
        <begin position="464"/>
        <end position="488"/>
    </location>
</feature>
<evidence type="ECO:0000256" key="2">
    <source>
        <dbReference type="ARBA" id="ARBA00023004"/>
    </source>
</evidence>
<dbReference type="InterPro" id="IPR015915">
    <property type="entry name" value="Kelch-typ_b-propeller"/>
</dbReference>
<evidence type="ECO:0000256" key="1">
    <source>
        <dbReference type="ARBA" id="ARBA00022737"/>
    </source>
</evidence>
<evidence type="ECO:0000313" key="7">
    <source>
        <dbReference type="Proteomes" id="UP000184255"/>
    </source>
</evidence>
<dbReference type="PANTHER" id="PTHR47435">
    <property type="entry name" value="KELCH REPEAT PROTEIN (AFU_ORTHOLOGUE AFUA_5G12780)"/>
    <property type="match status" value="1"/>
</dbReference>
<protein>
    <recommendedName>
        <fullName evidence="8">Kelch repeat protein</fullName>
    </recommendedName>
</protein>
<dbReference type="RefSeq" id="XP_041689979.1">
    <property type="nucleotide sequence ID" value="XM_041824506.1"/>
</dbReference>
<keyword evidence="4" id="KW-1133">Transmembrane helix</keyword>
<comment type="caution">
    <text evidence="6">The sequence shown here is derived from an EMBL/GenBank/DDBJ whole genome shotgun (WGS) entry which is preliminary data.</text>
</comment>
<dbReference type="EMBL" id="FCQH01000018">
    <property type="protein sequence ID" value="CVL06650.1"/>
    <property type="molecule type" value="Genomic_DNA"/>
</dbReference>
<accession>A0A1L7U7E1</accession>
<name>A0A1L7U7E1_FUSMA</name>
<evidence type="ECO:0000256" key="4">
    <source>
        <dbReference type="SAM" id="Phobius"/>
    </source>
</evidence>
<reference evidence="7" key="1">
    <citation type="journal article" date="2016" name="Genome Biol. Evol.">
        <title>Comparative 'omics' of the Fusarium fujikuroi species complex highlights differences in genetic potential and metabolite synthesis.</title>
        <authorList>
            <person name="Niehaus E.-M."/>
            <person name="Muensterkoetter M."/>
            <person name="Proctor R.H."/>
            <person name="Brown D.W."/>
            <person name="Sharon A."/>
            <person name="Idan Y."/>
            <person name="Oren-Young L."/>
            <person name="Sieber C.M."/>
            <person name="Novak O."/>
            <person name="Pencik A."/>
            <person name="Tarkowska D."/>
            <person name="Hromadova K."/>
            <person name="Freeman S."/>
            <person name="Maymon M."/>
            <person name="Elazar M."/>
            <person name="Youssef S.A."/>
            <person name="El-Shabrawy E.S.M."/>
            <person name="Shalaby A.B.A."/>
            <person name="Houterman P."/>
            <person name="Brock N.L."/>
            <person name="Burkhardt I."/>
            <person name="Tsavkelova E.A."/>
            <person name="Dickschat J.S."/>
            <person name="Galuszka P."/>
            <person name="Gueldener U."/>
            <person name="Tudzynski B."/>
        </authorList>
    </citation>
    <scope>NUCLEOTIDE SEQUENCE [LARGE SCALE GENOMIC DNA]</scope>
    <source>
        <strain evidence="7">MRC7560</strain>
    </source>
</reference>
<dbReference type="GO" id="GO:0019760">
    <property type="term" value="P:glucosinolate metabolic process"/>
    <property type="evidence" value="ECO:0007669"/>
    <property type="project" value="UniProtKB-ARBA"/>
</dbReference>
<dbReference type="InterPro" id="IPR011043">
    <property type="entry name" value="Gal_Oxase/kelch_b-propeller"/>
</dbReference>
<dbReference type="GeneID" id="65091045"/>
<feature type="region of interest" description="Disordered" evidence="3">
    <location>
        <begin position="439"/>
        <end position="461"/>
    </location>
</feature>
<organism evidence="6 7">
    <name type="scientific">Fusarium mangiferae</name>
    <name type="common">Mango malformation disease fungus</name>
    <dbReference type="NCBI Taxonomy" id="192010"/>
    <lineage>
        <taxon>Eukaryota</taxon>
        <taxon>Fungi</taxon>
        <taxon>Dikarya</taxon>
        <taxon>Ascomycota</taxon>
        <taxon>Pezizomycotina</taxon>
        <taxon>Sordariomycetes</taxon>
        <taxon>Hypocreomycetidae</taxon>
        <taxon>Hypocreales</taxon>
        <taxon>Nectriaceae</taxon>
        <taxon>Fusarium</taxon>
        <taxon>Fusarium fujikuroi species complex</taxon>
    </lineage>
</organism>
<keyword evidence="7" id="KW-1185">Reference proteome</keyword>
<evidence type="ECO:0008006" key="8">
    <source>
        <dbReference type="Google" id="ProtNLM"/>
    </source>
</evidence>
<keyword evidence="2" id="KW-0408">Iron</keyword>
<dbReference type="VEuPathDB" id="FungiDB:FMAN_11795"/>
<sequence length="558" mass="61732">MRWAITRLVVISCFPWLCCAIELETRQSSKGSAQLPANDDFIRRSLLSVAVLKDYVYIDGGEVSSDLDESRSTAVSLTLSLPLDESWTNDTVAFKESEKGPSPYLKQPALWVDEERSAIYSWGGQGSYKNTSSAGDHHLYAFEADDGKGNWSIHDPEDDTLFSSLYRTVRGAYTTCHGVGYHLGGYGERRTDERFTDGSYVERPLDGLLTYNMTTQKWTNESTKALDYATWSGRATCIPSIGTSGLLVFMGGAKVKMPAFRNASEPVSFTNITIFNPSSKEWYYQQTSGISPDPRVDFCSVGVQGPNNTYDIYIYGGWNTWNDKTKAYGDVWVLSLPAFKWFKADVEGPKRGMHGCALVGKRQMLSIGGNNWGKDEGWKDKDPWTQGIGILDLPSLTWSSEYDAEAEDYESPKVVKDWYQSGDRVEWDNRDVEKLFASMSSTTPRSTNGPESGPLPSNSSPTPVGAIAGGVVGGVAAIVALVGVWLWIRRRKRNASEHPPQNSDEGDTKQWDKAELSADSSKQNRLQELESGQAAAELPAATSPLEANRQTQRHELEG</sequence>
<keyword evidence="5" id="KW-0732">Signal</keyword>
<dbReference type="SUPFAM" id="SSF50965">
    <property type="entry name" value="Galactose oxidase, central domain"/>
    <property type="match status" value="1"/>
</dbReference>
<keyword evidence="4" id="KW-0472">Membrane</keyword>
<feature type="signal peptide" evidence="5">
    <location>
        <begin position="1"/>
        <end position="20"/>
    </location>
</feature>
<keyword evidence="1" id="KW-0677">Repeat</keyword>
<evidence type="ECO:0000256" key="3">
    <source>
        <dbReference type="SAM" id="MobiDB-lite"/>
    </source>
</evidence>
<keyword evidence="4" id="KW-0812">Transmembrane</keyword>
<evidence type="ECO:0000256" key="5">
    <source>
        <dbReference type="SAM" id="SignalP"/>
    </source>
</evidence>
<dbReference type="AlphaFoldDB" id="A0A1L7U7E1"/>
<gene>
    <name evidence="6" type="ORF">FMAN_11795</name>
</gene>
<dbReference type="Gene3D" id="2.120.10.80">
    <property type="entry name" value="Kelch-type beta propeller"/>
    <property type="match status" value="1"/>
</dbReference>
<feature type="chain" id="PRO_5013312929" description="Kelch repeat protein" evidence="5">
    <location>
        <begin position="21"/>
        <end position="558"/>
    </location>
</feature>
<dbReference type="PANTHER" id="PTHR47435:SF4">
    <property type="entry name" value="KELCH REPEAT PROTEIN (AFU_ORTHOLOGUE AFUA_5G12780)"/>
    <property type="match status" value="1"/>
</dbReference>
<proteinExistence type="predicted"/>